<dbReference type="Gene3D" id="2.40.160.20">
    <property type="match status" value="1"/>
</dbReference>
<proteinExistence type="inferred from homology"/>
<reference evidence="5 6" key="1">
    <citation type="submission" date="2012-09" db="EMBL/GenBank/DDBJ databases">
        <title>Genome Sequence of alkane-degrading Bacterium Alcanivorax sp. 19-m-6.</title>
        <authorList>
            <person name="Lai Q."/>
            <person name="Shao Z."/>
        </authorList>
    </citation>
    <scope>NUCLEOTIDE SEQUENCE [LARGE SCALE GENOMIC DNA]</scope>
    <source>
        <strain evidence="5 6">19-m-6</strain>
    </source>
</reference>
<dbReference type="AlphaFoldDB" id="A0A095TVH0"/>
<dbReference type="SUPFAM" id="SSF56925">
    <property type="entry name" value="OMPA-like"/>
    <property type="match status" value="1"/>
</dbReference>
<dbReference type="eggNOG" id="COG3637">
    <property type="taxonomic scope" value="Bacteria"/>
</dbReference>
<dbReference type="Pfam" id="PF01389">
    <property type="entry name" value="OmpA_membrane"/>
    <property type="match status" value="1"/>
</dbReference>
<keyword evidence="2" id="KW-0626">Porin</keyword>
<keyword evidence="2" id="KW-0813">Transport</keyword>
<dbReference type="GO" id="GO:0009279">
    <property type="term" value="C:cell outer membrane"/>
    <property type="evidence" value="ECO:0007669"/>
    <property type="project" value="InterPro"/>
</dbReference>
<evidence type="ECO:0000256" key="1">
    <source>
        <dbReference type="ARBA" id="ARBA00005710"/>
    </source>
</evidence>
<dbReference type="InterPro" id="IPR000498">
    <property type="entry name" value="OmpA-like_TM_dom"/>
</dbReference>
<accession>A0A095TVH0</accession>
<protein>
    <submittedName>
        <fullName evidence="5">TonB-dependent receptor protein</fullName>
    </submittedName>
</protein>
<evidence type="ECO:0000259" key="4">
    <source>
        <dbReference type="Pfam" id="PF01389"/>
    </source>
</evidence>
<keyword evidence="5" id="KW-0675">Receptor</keyword>
<dbReference type="Proteomes" id="UP000029444">
    <property type="component" value="Unassembled WGS sequence"/>
</dbReference>
<name>A0A095TVH0_9GAMM</name>
<feature type="signal peptide" evidence="3">
    <location>
        <begin position="1"/>
        <end position="17"/>
    </location>
</feature>
<dbReference type="PATRIC" id="fig|1177154.3.peg.62"/>
<dbReference type="GO" id="GO:0046930">
    <property type="term" value="C:pore complex"/>
    <property type="evidence" value="ECO:0007669"/>
    <property type="project" value="UniProtKB-KW"/>
</dbReference>
<comment type="caution">
    <text evidence="5">The sequence shown here is derived from an EMBL/GenBank/DDBJ whole genome shotgun (WGS) entry which is preliminary data.</text>
</comment>
<evidence type="ECO:0000313" key="6">
    <source>
        <dbReference type="Proteomes" id="UP000029444"/>
    </source>
</evidence>
<keyword evidence="2" id="KW-0406">Ion transport</keyword>
<keyword evidence="6" id="KW-1185">Reference proteome</keyword>
<gene>
    <name evidence="5" type="ORF">Y5S_00060</name>
</gene>
<feature type="domain" description="Outer membrane protein OmpA-like transmembrane" evidence="4">
    <location>
        <begin position="32"/>
        <end position="157"/>
    </location>
</feature>
<evidence type="ECO:0000256" key="2">
    <source>
        <dbReference type="ARBA" id="ARBA00023114"/>
    </source>
</evidence>
<dbReference type="EMBL" id="ARXV01000001">
    <property type="protein sequence ID" value="KGD66393.1"/>
    <property type="molecule type" value="Genomic_DNA"/>
</dbReference>
<organism evidence="5 6">
    <name type="scientific">Alcanivorax nanhaiticus</name>
    <dbReference type="NCBI Taxonomy" id="1177154"/>
    <lineage>
        <taxon>Bacteria</taxon>
        <taxon>Pseudomonadati</taxon>
        <taxon>Pseudomonadota</taxon>
        <taxon>Gammaproteobacteria</taxon>
        <taxon>Oceanospirillales</taxon>
        <taxon>Alcanivoracaceae</taxon>
        <taxon>Alcanivorax</taxon>
    </lineage>
</organism>
<keyword evidence="2" id="KW-0812">Transmembrane</keyword>
<keyword evidence="3" id="KW-0732">Signal</keyword>
<dbReference type="STRING" id="1177154.Y5S_00060"/>
<evidence type="ECO:0000313" key="5">
    <source>
        <dbReference type="EMBL" id="KGD66393.1"/>
    </source>
</evidence>
<dbReference type="GO" id="GO:0015288">
    <property type="term" value="F:porin activity"/>
    <property type="evidence" value="ECO:0007669"/>
    <property type="project" value="UniProtKB-KW"/>
</dbReference>
<feature type="chain" id="PRO_5001918556" evidence="3">
    <location>
        <begin position="18"/>
        <end position="181"/>
    </location>
</feature>
<sequence>MRVVAVLASMCSATCFAEGGFIGATLGKADLDVDGYEDATSYSFLAGYQANENLAFEFSYYSTGEAEYSQESFSYRYEDSAEIDGPTLSIMGIAPLNERFEFYGRLGVWLWDAEYSFKYSEPDFSLEASESEDGNSVFYGLGAQFAAGKNAKISLEFTKYEAGDEVDIDIDNISVGGRYYF</sequence>
<dbReference type="InterPro" id="IPR011250">
    <property type="entry name" value="OMP/PagP_B-barrel"/>
</dbReference>
<evidence type="ECO:0000256" key="3">
    <source>
        <dbReference type="SAM" id="SignalP"/>
    </source>
</evidence>
<comment type="similarity">
    <text evidence="1">Belongs to the outer membrane OOP (TC 1.B.6) superfamily. OmpA family.</text>
</comment>